<dbReference type="InterPro" id="IPR040476">
    <property type="entry name" value="CSD2"/>
</dbReference>
<evidence type="ECO:0000256" key="3">
    <source>
        <dbReference type="ARBA" id="ARBA00022839"/>
    </source>
</evidence>
<dbReference type="SUPFAM" id="SSF50249">
    <property type="entry name" value="Nucleic acid-binding proteins"/>
    <property type="match status" value="2"/>
</dbReference>
<gene>
    <name evidence="6" type="ORF">S01H1_76753</name>
</gene>
<reference evidence="6" key="1">
    <citation type="journal article" date="2014" name="Front. Microbiol.">
        <title>High frequency of phylogenetically diverse reductive dehalogenase-homologous genes in deep subseafloor sedimentary metagenomes.</title>
        <authorList>
            <person name="Kawai M."/>
            <person name="Futagami T."/>
            <person name="Toyoda A."/>
            <person name="Takaki Y."/>
            <person name="Nishi S."/>
            <person name="Hori S."/>
            <person name="Arai W."/>
            <person name="Tsubouchi T."/>
            <person name="Morono Y."/>
            <person name="Uchiyama I."/>
            <person name="Ito T."/>
            <person name="Fujiyama A."/>
            <person name="Inagaki F."/>
            <person name="Takami H."/>
        </authorList>
    </citation>
    <scope>NUCLEOTIDE SEQUENCE</scope>
    <source>
        <strain evidence="6">Expedition CK06-06</strain>
    </source>
</reference>
<dbReference type="PANTHER" id="PTHR23355:SF9">
    <property type="entry name" value="DIS3-LIKE EXONUCLEASE 2"/>
    <property type="match status" value="1"/>
</dbReference>
<comment type="caution">
    <text evidence="6">The sequence shown here is derived from an EMBL/GenBank/DDBJ whole genome shotgun (WGS) entry which is preliminary data.</text>
</comment>
<protein>
    <recommendedName>
        <fullName evidence="5">Cold-shock domain-containing protein</fullName>
    </recommendedName>
</protein>
<organism evidence="6">
    <name type="scientific">marine sediment metagenome</name>
    <dbReference type="NCBI Taxonomy" id="412755"/>
    <lineage>
        <taxon>unclassified sequences</taxon>
        <taxon>metagenomes</taxon>
        <taxon>ecological metagenomes</taxon>
    </lineage>
</organism>
<sequence>LRRAGHLVMGERNLVSLLAMSGRVIGTFRANARGFGFVTPLEPNAHGDLFVPPNATAEAMTGDIVTVKVRKEGKRGGQMRYRGEVVEILERAQNRFVGTLQKKGAGWIVRPDGTGFIEPITVDDVGAKGAKQKDKVVVEILTYPTEKYLARGVIVEVLGKAGRYDSEIKSIIHQYRLPSEFEDDCIEEASEAAGGFEAERSEGREDITGKVIITIDPPDAKDFDDAISVERDDEG</sequence>
<dbReference type="InterPro" id="IPR011129">
    <property type="entry name" value="CSD"/>
</dbReference>
<proteinExistence type="predicted"/>
<feature type="non-terminal residue" evidence="6">
    <location>
        <position position="235"/>
    </location>
</feature>
<feature type="domain" description="Cold-shock" evidence="5">
    <location>
        <begin position="22"/>
        <end position="89"/>
    </location>
</feature>
<dbReference type="PANTHER" id="PTHR23355">
    <property type="entry name" value="RIBONUCLEASE"/>
    <property type="match status" value="1"/>
</dbReference>
<dbReference type="GO" id="GO:0006402">
    <property type="term" value="P:mRNA catabolic process"/>
    <property type="evidence" value="ECO:0007669"/>
    <property type="project" value="TreeGrafter"/>
</dbReference>
<dbReference type="InterPro" id="IPR050180">
    <property type="entry name" value="RNR_Ribonuclease"/>
</dbReference>
<name>X0YCF2_9ZZZZ</name>
<dbReference type="GO" id="GO:0004527">
    <property type="term" value="F:exonuclease activity"/>
    <property type="evidence" value="ECO:0007669"/>
    <property type="project" value="UniProtKB-KW"/>
</dbReference>
<evidence type="ECO:0000256" key="4">
    <source>
        <dbReference type="SAM" id="MobiDB-lite"/>
    </source>
</evidence>
<keyword evidence="3" id="KW-0269">Exonuclease</keyword>
<evidence type="ECO:0000313" key="6">
    <source>
        <dbReference type="EMBL" id="GAG46403.1"/>
    </source>
</evidence>
<dbReference type="GO" id="GO:0003676">
    <property type="term" value="F:nucleic acid binding"/>
    <property type="evidence" value="ECO:0007669"/>
    <property type="project" value="InterPro"/>
</dbReference>
<feature type="compositionally biased region" description="Basic and acidic residues" evidence="4">
    <location>
        <begin position="218"/>
        <end position="235"/>
    </location>
</feature>
<dbReference type="Gene3D" id="2.40.50.140">
    <property type="entry name" value="Nucleic acid-binding proteins"/>
    <property type="match status" value="1"/>
</dbReference>
<feature type="region of interest" description="Disordered" evidence="4">
    <location>
        <begin position="216"/>
        <end position="235"/>
    </location>
</feature>
<dbReference type="EMBL" id="BARS01051542">
    <property type="protein sequence ID" value="GAG46403.1"/>
    <property type="molecule type" value="Genomic_DNA"/>
</dbReference>
<dbReference type="InterPro" id="IPR012340">
    <property type="entry name" value="NA-bd_OB-fold"/>
</dbReference>
<evidence type="ECO:0000259" key="5">
    <source>
        <dbReference type="SMART" id="SM00357"/>
    </source>
</evidence>
<dbReference type="GO" id="GO:0005829">
    <property type="term" value="C:cytosol"/>
    <property type="evidence" value="ECO:0007669"/>
    <property type="project" value="TreeGrafter"/>
</dbReference>
<accession>X0YCF2</accession>
<dbReference type="InterPro" id="IPR013223">
    <property type="entry name" value="RNase_B_OB_dom"/>
</dbReference>
<feature type="non-terminal residue" evidence="6">
    <location>
        <position position="1"/>
    </location>
</feature>
<dbReference type="Pfam" id="PF08206">
    <property type="entry name" value="OB_RNB"/>
    <property type="match status" value="1"/>
</dbReference>
<dbReference type="Pfam" id="PF17876">
    <property type="entry name" value="CSD2"/>
    <property type="match status" value="1"/>
</dbReference>
<keyword evidence="2" id="KW-0378">Hydrolase</keyword>
<dbReference type="SMART" id="SM00357">
    <property type="entry name" value="CSP"/>
    <property type="match status" value="1"/>
</dbReference>
<keyword evidence="1" id="KW-0540">Nuclease</keyword>
<dbReference type="AlphaFoldDB" id="X0YCF2"/>
<evidence type="ECO:0000256" key="1">
    <source>
        <dbReference type="ARBA" id="ARBA00022722"/>
    </source>
</evidence>
<evidence type="ECO:0000256" key="2">
    <source>
        <dbReference type="ARBA" id="ARBA00022801"/>
    </source>
</evidence>